<dbReference type="EMBL" id="SSFD01000009">
    <property type="protein sequence ID" value="TXH92380.1"/>
    <property type="molecule type" value="Genomic_DNA"/>
</dbReference>
<comment type="similarity">
    <text evidence="2 7">Belongs to the OMP decarboxylase family. Type 2 subfamily.</text>
</comment>
<evidence type="ECO:0000313" key="9">
    <source>
        <dbReference type="EMBL" id="TXH92380.1"/>
    </source>
</evidence>
<comment type="catalytic activity">
    <reaction evidence="6 7">
        <text>orotidine 5'-phosphate + H(+) = UMP + CO2</text>
        <dbReference type="Rhea" id="RHEA:11596"/>
        <dbReference type="ChEBI" id="CHEBI:15378"/>
        <dbReference type="ChEBI" id="CHEBI:16526"/>
        <dbReference type="ChEBI" id="CHEBI:57538"/>
        <dbReference type="ChEBI" id="CHEBI:57865"/>
        <dbReference type="EC" id="4.1.1.23"/>
    </reaction>
</comment>
<evidence type="ECO:0000256" key="3">
    <source>
        <dbReference type="ARBA" id="ARBA00022793"/>
    </source>
</evidence>
<dbReference type="NCBIfam" id="TIGR02127">
    <property type="entry name" value="pyrF_sub2"/>
    <property type="match status" value="1"/>
</dbReference>
<keyword evidence="4 7" id="KW-0665">Pyrimidine biosynthesis</keyword>
<keyword evidence="5 7" id="KW-0456">Lyase</keyword>
<evidence type="ECO:0000256" key="7">
    <source>
        <dbReference type="HAMAP-Rule" id="MF_01215"/>
    </source>
</evidence>
<comment type="pathway">
    <text evidence="1 7">Pyrimidine metabolism; UMP biosynthesis via de novo pathway; UMP from orotate: step 2/2.</text>
</comment>
<evidence type="ECO:0000313" key="10">
    <source>
        <dbReference type="Proteomes" id="UP000321192"/>
    </source>
</evidence>
<dbReference type="RefSeq" id="WP_276656211.1">
    <property type="nucleotide sequence ID" value="NZ_SSFD01000009.1"/>
</dbReference>
<dbReference type="SMART" id="SM00934">
    <property type="entry name" value="OMPdecase"/>
    <property type="match status" value="1"/>
</dbReference>
<comment type="caution">
    <text evidence="9">The sequence shown here is derived from an EMBL/GenBank/DDBJ whole genome shotgun (WGS) entry which is preliminary data.</text>
</comment>
<dbReference type="Pfam" id="PF00215">
    <property type="entry name" value="OMPdecase"/>
    <property type="match status" value="1"/>
</dbReference>
<dbReference type="InterPro" id="IPR011995">
    <property type="entry name" value="OMPdecase_type-2"/>
</dbReference>
<dbReference type="AlphaFoldDB" id="A0A5C7T9P1"/>
<dbReference type="GO" id="GO:0006207">
    <property type="term" value="P:'de novo' pyrimidine nucleobase biosynthetic process"/>
    <property type="evidence" value="ECO:0007669"/>
    <property type="project" value="InterPro"/>
</dbReference>
<dbReference type="UniPathway" id="UPA00070">
    <property type="reaction ID" value="UER00120"/>
</dbReference>
<reference evidence="9 10" key="1">
    <citation type="submission" date="2018-09" db="EMBL/GenBank/DDBJ databases">
        <title>Metagenome Assembled Genomes from an Advanced Water Purification Facility.</title>
        <authorList>
            <person name="Stamps B.W."/>
            <person name="Spear J.R."/>
        </authorList>
    </citation>
    <scope>NUCLEOTIDE SEQUENCE [LARGE SCALE GENOMIC DNA]</scope>
    <source>
        <strain evidence="9">Bin_27_1</strain>
    </source>
</reference>
<keyword evidence="3 7" id="KW-0210">Decarboxylase</keyword>
<dbReference type="Proteomes" id="UP000321192">
    <property type="component" value="Unassembled WGS sequence"/>
</dbReference>
<evidence type="ECO:0000256" key="6">
    <source>
        <dbReference type="ARBA" id="ARBA00049157"/>
    </source>
</evidence>
<dbReference type="CDD" id="cd04725">
    <property type="entry name" value="OMP_decarboxylase_like"/>
    <property type="match status" value="1"/>
</dbReference>
<gene>
    <name evidence="7 9" type="primary">pyrF</name>
    <name evidence="9" type="ORF">E6Q80_00470</name>
</gene>
<sequence length="272" mass="29044">MDFRSKLAAAWQNNDSLLCVGLDPDVKRFPAHLKGRPDAVLAFCKGIVDATADLACAFKPQIAYFAAERAEDQLQDLIAYIRQAHPTVPVVLDAKRGDIGATAQQYAREAFERYGADALTVNPYMGFDSVEPYLEFSDRGLIVLCRTSNPGGSDLQNLSVEGGRKLYQHVAELVAGKWNTHGQNALVVGATFPQELADVRSIVGELPLLVPGIGAQGGDVEATVKAGRTASGAGLMISSSRAILYAGSGEDFADAARKVALATRDEVNLHRA</sequence>
<dbReference type="EC" id="4.1.1.23" evidence="7"/>
<dbReference type="InterPro" id="IPR013785">
    <property type="entry name" value="Aldolase_TIM"/>
</dbReference>
<evidence type="ECO:0000259" key="8">
    <source>
        <dbReference type="SMART" id="SM00934"/>
    </source>
</evidence>
<name>A0A5C7T9P1_THASP</name>
<dbReference type="InterPro" id="IPR001754">
    <property type="entry name" value="OMPdeCOase_dom"/>
</dbReference>
<feature type="active site" description="Proton donor" evidence="7">
    <location>
        <position position="95"/>
    </location>
</feature>
<feature type="domain" description="Orotidine 5'-phosphate decarboxylase" evidence="8">
    <location>
        <begin position="17"/>
        <end position="256"/>
    </location>
</feature>
<dbReference type="InterPro" id="IPR011060">
    <property type="entry name" value="RibuloseP-bd_barrel"/>
</dbReference>
<dbReference type="PROSITE" id="PS00156">
    <property type="entry name" value="OMPDECASE"/>
    <property type="match status" value="1"/>
</dbReference>
<protein>
    <recommendedName>
        <fullName evidence="7">Orotidine 5'-phosphate decarboxylase</fullName>
        <ecNumber evidence="7">4.1.1.23</ecNumber>
    </recommendedName>
    <alternativeName>
        <fullName evidence="7">OMP decarboxylase</fullName>
        <shortName evidence="7">OMPDCase</shortName>
        <shortName evidence="7">OMPdecase</shortName>
    </alternativeName>
</protein>
<dbReference type="PANTHER" id="PTHR43375">
    <property type="entry name" value="OROTIDINE 5'-PHOSPHATE DECARBOXYLASE"/>
    <property type="match status" value="1"/>
</dbReference>
<evidence type="ECO:0000256" key="1">
    <source>
        <dbReference type="ARBA" id="ARBA00004861"/>
    </source>
</evidence>
<evidence type="ECO:0000256" key="4">
    <source>
        <dbReference type="ARBA" id="ARBA00022975"/>
    </source>
</evidence>
<dbReference type="GO" id="GO:0044205">
    <property type="term" value="P:'de novo' UMP biosynthetic process"/>
    <property type="evidence" value="ECO:0007669"/>
    <property type="project" value="UniProtKB-UniRule"/>
</dbReference>
<dbReference type="InterPro" id="IPR018089">
    <property type="entry name" value="OMPdecase_AS"/>
</dbReference>
<dbReference type="Gene3D" id="3.20.20.70">
    <property type="entry name" value="Aldolase class I"/>
    <property type="match status" value="1"/>
</dbReference>
<organism evidence="9 10">
    <name type="scientific">Thauera aminoaromatica</name>
    <dbReference type="NCBI Taxonomy" id="164330"/>
    <lineage>
        <taxon>Bacteria</taxon>
        <taxon>Pseudomonadati</taxon>
        <taxon>Pseudomonadota</taxon>
        <taxon>Betaproteobacteria</taxon>
        <taxon>Rhodocyclales</taxon>
        <taxon>Zoogloeaceae</taxon>
        <taxon>Thauera</taxon>
    </lineage>
</organism>
<dbReference type="SUPFAM" id="SSF51366">
    <property type="entry name" value="Ribulose-phoshate binding barrel"/>
    <property type="match status" value="1"/>
</dbReference>
<evidence type="ECO:0000256" key="5">
    <source>
        <dbReference type="ARBA" id="ARBA00023239"/>
    </source>
</evidence>
<dbReference type="GO" id="GO:0004590">
    <property type="term" value="F:orotidine-5'-phosphate decarboxylase activity"/>
    <property type="evidence" value="ECO:0007669"/>
    <property type="project" value="UniProtKB-UniRule"/>
</dbReference>
<dbReference type="HAMAP" id="MF_01215">
    <property type="entry name" value="OMPdecase_type2"/>
    <property type="match status" value="1"/>
</dbReference>
<proteinExistence type="inferred from homology"/>
<accession>A0A5C7T9P1</accession>
<dbReference type="PANTHER" id="PTHR43375:SF1">
    <property type="entry name" value="OROTIDINE 5'-PHOSPHATE DECARBOXYLASE"/>
    <property type="match status" value="1"/>
</dbReference>
<evidence type="ECO:0000256" key="2">
    <source>
        <dbReference type="ARBA" id="ARBA00008847"/>
    </source>
</evidence>